<comment type="caution">
    <text evidence="1">The sequence shown here is derived from an EMBL/GenBank/DDBJ whole genome shotgun (WGS) entry which is preliminary data.</text>
</comment>
<dbReference type="RefSeq" id="WP_103043848.1">
    <property type="nucleotide sequence ID" value="NZ_BAABBP010000012.1"/>
</dbReference>
<reference evidence="2" key="1">
    <citation type="journal article" date="2019" name="Int. J. Syst. Evol. Microbiol.">
        <title>The Global Catalogue of Microorganisms (GCM) 10K type strain sequencing project: providing services to taxonomists for standard genome sequencing and annotation.</title>
        <authorList>
            <consortium name="The Broad Institute Genomics Platform"/>
            <consortium name="The Broad Institute Genome Sequencing Center for Infectious Disease"/>
            <person name="Wu L."/>
            <person name="Ma J."/>
        </authorList>
    </citation>
    <scope>NUCLEOTIDE SEQUENCE [LARGE SCALE GENOMIC DNA]</scope>
    <source>
        <strain evidence="2">JCM 17561</strain>
    </source>
</reference>
<gene>
    <name evidence="1" type="ORF">GCM10022279_16640</name>
</gene>
<evidence type="ECO:0000313" key="1">
    <source>
        <dbReference type="EMBL" id="GAA3993804.1"/>
    </source>
</evidence>
<protein>
    <recommendedName>
        <fullName evidence="3">Hemerythrin domain-containing protein</fullName>
    </recommendedName>
</protein>
<proteinExistence type="predicted"/>
<evidence type="ECO:0008006" key="3">
    <source>
        <dbReference type="Google" id="ProtNLM"/>
    </source>
</evidence>
<sequence length="154" mass="17563">MDERSAPPYFQREHERLEEQLHAHLLNVIGGDFVQALAQLQAWRQALAQHIAVEEQQLLPHLPEGARWAARVYLLEHERIDLLAEEHTARLQAVAASPPTDALQQRRTALALIDGAHALRHVIEHHHEREHNALAMELPEALQAQVWARVGTQE</sequence>
<dbReference type="Proteomes" id="UP001501627">
    <property type="component" value="Unassembled WGS sequence"/>
</dbReference>
<name>A0ABP7R889_9BURK</name>
<evidence type="ECO:0000313" key="2">
    <source>
        <dbReference type="Proteomes" id="UP001501627"/>
    </source>
</evidence>
<dbReference type="EMBL" id="BAABBP010000012">
    <property type="protein sequence ID" value="GAA3993804.1"/>
    <property type="molecule type" value="Genomic_DNA"/>
</dbReference>
<accession>A0ABP7R889</accession>
<keyword evidence="2" id="KW-1185">Reference proteome</keyword>
<organism evidence="1 2">
    <name type="scientific">Comamonas faecalis</name>
    <dbReference type="NCBI Taxonomy" id="1387849"/>
    <lineage>
        <taxon>Bacteria</taxon>
        <taxon>Pseudomonadati</taxon>
        <taxon>Pseudomonadota</taxon>
        <taxon>Betaproteobacteria</taxon>
        <taxon>Burkholderiales</taxon>
        <taxon>Comamonadaceae</taxon>
        <taxon>Comamonas</taxon>
    </lineage>
</organism>